<evidence type="ECO:0000313" key="2">
    <source>
        <dbReference type="Proteomes" id="UP000683925"/>
    </source>
</evidence>
<evidence type="ECO:0000313" key="1">
    <source>
        <dbReference type="EMBL" id="CAD8167479.1"/>
    </source>
</evidence>
<proteinExistence type="predicted"/>
<dbReference type="EMBL" id="CAJJDP010000050">
    <property type="protein sequence ID" value="CAD8167479.1"/>
    <property type="molecule type" value="Genomic_DNA"/>
</dbReference>
<keyword evidence="2" id="KW-1185">Reference proteome</keyword>
<reference evidence="1" key="1">
    <citation type="submission" date="2021-01" db="EMBL/GenBank/DDBJ databases">
        <authorList>
            <consortium name="Genoscope - CEA"/>
            <person name="William W."/>
        </authorList>
    </citation>
    <scope>NUCLEOTIDE SEQUENCE</scope>
</reference>
<protein>
    <submittedName>
        <fullName evidence="1">Uncharacterized protein</fullName>
    </submittedName>
</protein>
<accession>A0A8S1UV67</accession>
<sequence>MEYKLWITIHPEELEILGFPVNLVGNTSIKELYEFLLNTYDAKKVQNKDYTQWISKINGIGKFAYQGEQTISNIFGSMLNGQISIYTEPAKVPKDSELEILQTDYDSSFCVNFLLLDGSNAIKASLEFQCEPSTLFSDAITTLYQFSSYPQEIANFQFEKDGRQIVFDQKTTFRQLNIISNTTLRVKTRWSGGRVCSDRVQFSLFQQTLH</sequence>
<dbReference type="OrthoDB" id="10547810at2759"/>
<name>A0A8S1UV67_PAROT</name>
<dbReference type="Proteomes" id="UP000683925">
    <property type="component" value="Unassembled WGS sequence"/>
</dbReference>
<dbReference type="AlphaFoldDB" id="A0A8S1UV67"/>
<organism evidence="1 2">
    <name type="scientific">Paramecium octaurelia</name>
    <dbReference type="NCBI Taxonomy" id="43137"/>
    <lineage>
        <taxon>Eukaryota</taxon>
        <taxon>Sar</taxon>
        <taxon>Alveolata</taxon>
        <taxon>Ciliophora</taxon>
        <taxon>Intramacronucleata</taxon>
        <taxon>Oligohymenophorea</taxon>
        <taxon>Peniculida</taxon>
        <taxon>Parameciidae</taxon>
        <taxon>Paramecium</taxon>
    </lineage>
</organism>
<gene>
    <name evidence="1" type="ORF">POCTA_138.1.T0500103</name>
</gene>
<comment type="caution">
    <text evidence="1">The sequence shown here is derived from an EMBL/GenBank/DDBJ whole genome shotgun (WGS) entry which is preliminary data.</text>
</comment>